<dbReference type="InterPro" id="IPR002591">
    <property type="entry name" value="Phosphodiest/P_Trfase"/>
</dbReference>
<keyword evidence="1" id="KW-0732">Signal</keyword>
<gene>
    <name evidence="2" type="ORF">FOZ63_022574</name>
</gene>
<evidence type="ECO:0008006" key="4">
    <source>
        <dbReference type="Google" id="ProtNLM"/>
    </source>
</evidence>
<proteinExistence type="predicted"/>
<evidence type="ECO:0000256" key="1">
    <source>
        <dbReference type="SAM" id="SignalP"/>
    </source>
</evidence>
<evidence type="ECO:0000313" key="2">
    <source>
        <dbReference type="EMBL" id="KAF4699795.1"/>
    </source>
</evidence>
<keyword evidence="3" id="KW-1185">Reference proteome</keyword>
<dbReference type="Pfam" id="PF01663">
    <property type="entry name" value="Phosphodiest"/>
    <property type="match status" value="1"/>
</dbReference>
<sequence>MPAMLRPLSQLIAFCLMNSATAQPFGTWPNAKYKQAIVIGVEGFGGVYLRNASTPELPTLAEILSSDRSCVHLLARTEYPPSSAATWASTLTGMAPSETGIVSDDWVPIIGIVMLSTPSVLLIGASRQSADEVRWQPMMVDARASASDEFPPTLFTLAKRWDEYIRTAFYSSRPSLRELIVESVDYASFRQFVDIDDDEKTVNKFIELLESDKFPHPSFLQLSGVEHAGRSTFYGSNQYYKALTRIDGMIGEIQGAVLRRSDDFNTLIIIMSNHGGYGNGHEEWMRPTAQVPIVFANTRHPIELPGNKGWGGWLDIKEVVPSVLGAMGVPVSRYQRGRDHSYRF</sequence>
<dbReference type="InterPro" id="IPR017850">
    <property type="entry name" value="Alkaline_phosphatase_core_sf"/>
</dbReference>
<evidence type="ECO:0000313" key="3">
    <source>
        <dbReference type="Proteomes" id="UP000553632"/>
    </source>
</evidence>
<feature type="signal peptide" evidence="1">
    <location>
        <begin position="1"/>
        <end position="22"/>
    </location>
</feature>
<protein>
    <recommendedName>
        <fullName evidence="4">Ectonucleotide pyrophosphatase phosphodiesterase</fullName>
    </recommendedName>
</protein>
<dbReference type="SUPFAM" id="SSF53649">
    <property type="entry name" value="Alkaline phosphatase-like"/>
    <property type="match status" value="1"/>
</dbReference>
<dbReference type="EMBL" id="JABANO010037673">
    <property type="protein sequence ID" value="KAF4699795.1"/>
    <property type="molecule type" value="Genomic_DNA"/>
</dbReference>
<reference evidence="2 3" key="1">
    <citation type="submission" date="2020-04" db="EMBL/GenBank/DDBJ databases">
        <title>Perkinsus olseni comparative genomics.</title>
        <authorList>
            <person name="Bogema D.R."/>
        </authorList>
    </citation>
    <scope>NUCLEOTIDE SEQUENCE [LARGE SCALE GENOMIC DNA]</scope>
    <source>
        <strain evidence="2 3">ATCC PRA-207</strain>
    </source>
</reference>
<feature type="chain" id="PRO_5029856548" description="Ectonucleotide pyrophosphatase phosphodiesterase" evidence="1">
    <location>
        <begin position="23"/>
        <end position="344"/>
    </location>
</feature>
<organism evidence="2 3">
    <name type="scientific">Perkinsus olseni</name>
    <name type="common">Perkinsus atlanticus</name>
    <dbReference type="NCBI Taxonomy" id="32597"/>
    <lineage>
        <taxon>Eukaryota</taxon>
        <taxon>Sar</taxon>
        <taxon>Alveolata</taxon>
        <taxon>Perkinsozoa</taxon>
        <taxon>Perkinsea</taxon>
        <taxon>Perkinsida</taxon>
        <taxon>Perkinsidae</taxon>
        <taxon>Perkinsus</taxon>
    </lineage>
</organism>
<dbReference type="Gene3D" id="3.40.720.10">
    <property type="entry name" value="Alkaline Phosphatase, subunit A"/>
    <property type="match status" value="1"/>
</dbReference>
<dbReference type="Proteomes" id="UP000553632">
    <property type="component" value="Unassembled WGS sequence"/>
</dbReference>
<accession>A0A7J6PUR9</accession>
<name>A0A7J6PUR9_PEROL</name>
<comment type="caution">
    <text evidence="2">The sequence shown here is derived from an EMBL/GenBank/DDBJ whole genome shotgun (WGS) entry which is preliminary data.</text>
</comment>
<dbReference type="AlphaFoldDB" id="A0A7J6PUR9"/>